<dbReference type="STRING" id="1185766.SAMN05216224_106145"/>
<proteinExistence type="predicted"/>
<dbReference type="AlphaFoldDB" id="A0A074TEE9"/>
<evidence type="ECO:0000256" key="1">
    <source>
        <dbReference type="ARBA" id="ARBA00022679"/>
    </source>
</evidence>
<evidence type="ECO:0000313" key="2">
    <source>
        <dbReference type="EMBL" id="KEP70131.1"/>
    </source>
</evidence>
<gene>
    <name evidence="2" type="ORF">DL1_20135</name>
</gene>
<organism evidence="2 3">
    <name type="scientific">Thioclava dalianensis</name>
    <dbReference type="NCBI Taxonomy" id="1185766"/>
    <lineage>
        <taxon>Bacteria</taxon>
        <taxon>Pseudomonadati</taxon>
        <taxon>Pseudomonadota</taxon>
        <taxon>Alphaproteobacteria</taxon>
        <taxon>Rhodobacterales</taxon>
        <taxon>Paracoccaceae</taxon>
        <taxon>Thioclava</taxon>
    </lineage>
</organism>
<dbReference type="RefSeq" id="WP_038065095.1">
    <property type="nucleotide sequence ID" value="NZ_FOVB01000006.1"/>
</dbReference>
<evidence type="ECO:0000313" key="3">
    <source>
        <dbReference type="Proteomes" id="UP000027725"/>
    </source>
</evidence>
<accession>A0A074TEE9</accession>
<keyword evidence="1" id="KW-0808">Transferase</keyword>
<evidence type="ECO:0008006" key="4">
    <source>
        <dbReference type="Google" id="ProtNLM"/>
    </source>
</evidence>
<name>A0A074TEE9_9RHOB</name>
<dbReference type="EMBL" id="JHEH01000008">
    <property type="protein sequence ID" value="KEP70131.1"/>
    <property type="molecule type" value="Genomic_DNA"/>
</dbReference>
<protein>
    <recommendedName>
        <fullName evidence="4">Sulfotransferase</fullName>
    </recommendedName>
</protein>
<dbReference type="InterPro" id="IPR026634">
    <property type="entry name" value="TPST-like"/>
</dbReference>
<keyword evidence="3" id="KW-1185">Reference proteome</keyword>
<dbReference type="Pfam" id="PF13469">
    <property type="entry name" value="Sulfotransfer_3"/>
    <property type="match status" value="1"/>
</dbReference>
<dbReference type="Gene3D" id="3.40.50.300">
    <property type="entry name" value="P-loop containing nucleotide triphosphate hydrolases"/>
    <property type="match status" value="1"/>
</dbReference>
<dbReference type="SUPFAM" id="SSF52540">
    <property type="entry name" value="P-loop containing nucleoside triphosphate hydrolases"/>
    <property type="match status" value="1"/>
</dbReference>
<dbReference type="GO" id="GO:0008476">
    <property type="term" value="F:protein-tyrosine sulfotransferase activity"/>
    <property type="evidence" value="ECO:0007669"/>
    <property type="project" value="InterPro"/>
</dbReference>
<dbReference type="eggNOG" id="COG3914">
    <property type="taxonomic scope" value="Bacteria"/>
</dbReference>
<dbReference type="Proteomes" id="UP000027725">
    <property type="component" value="Unassembled WGS sequence"/>
</dbReference>
<dbReference type="PANTHER" id="PTHR12788">
    <property type="entry name" value="PROTEIN-TYROSINE SULFOTRANSFERASE 2"/>
    <property type="match status" value="1"/>
</dbReference>
<comment type="caution">
    <text evidence="2">The sequence shown here is derived from an EMBL/GenBank/DDBJ whole genome shotgun (WGS) entry which is preliminary data.</text>
</comment>
<reference evidence="2 3" key="1">
    <citation type="submission" date="2014-03" db="EMBL/GenBank/DDBJ databases">
        <title>The draft genome sequence of Thioclava dalianensis DLFJ1-1.</title>
        <authorList>
            <person name="Lai Q."/>
            <person name="Shao Z."/>
        </authorList>
    </citation>
    <scope>NUCLEOTIDE SEQUENCE [LARGE SCALE GENOMIC DNA]</scope>
    <source>
        <strain evidence="2 3">DLFJ1-1</strain>
    </source>
</reference>
<sequence>MSVVGKIAKRIPLLRGAEPRPTEPARLPEIEYNDAPEIDRLVFVCGLHRSGTTLLERLLAARYALSYLRADVPESEGQHMQSVFEPAWSFGGPGRFAFSQPMEDALSARTDFAACRAQLLDEWSRFIVGDAPVLLEKSPPNLTKIWWLRKVFPEARFVIMTRDPRAVSAATQKWSGTSLPELMMHWNVAYSKAVDDFSPEDCIQIRYEDLTQDPDGEISRLGSFLDLTPRENGGELEARHQQMRNSNDQYFAHHEGTRYGSGIWSAFGYDL</sequence>
<dbReference type="PANTHER" id="PTHR12788:SF7">
    <property type="entry name" value="PROTEIN-TYROSINE SULFOTRANSFERASE-RELATED"/>
    <property type="match status" value="1"/>
</dbReference>
<dbReference type="InterPro" id="IPR027417">
    <property type="entry name" value="P-loop_NTPase"/>
</dbReference>
<dbReference type="OrthoDB" id="9777890at2"/>